<keyword evidence="1" id="KW-1133">Transmembrane helix</keyword>
<sequence>MDASNTDVKAMIFEANYCDFAVMEDLLQESRELDISLLLIKESDMVYESDHETMITEGRFHDLMLCQVSQPYSRTETAIDLYLVGILIGLLSLNLLSVAIPAVALTSEISECRVNDNRVL</sequence>
<dbReference type="EMBL" id="JAIWYP010000004">
    <property type="protein sequence ID" value="KAH3830878.1"/>
    <property type="molecule type" value="Genomic_DNA"/>
</dbReference>
<protein>
    <submittedName>
        <fullName evidence="2">Uncharacterized protein</fullName>
    </submittedName>
</protein>
<evidence type="ECO:0000256" key="1">
    <source>
        <dbReference type="SAM" id="Phobius"/>
    </source>
</evidence>
<accession>A0A9D4HBE3</accession>
<dbReference type="Proteomes" id="UP000828390">
    <property type="component" value="Unassembled WGS sequence"/>
</dbReference>
<keyword evidence="1" id="KW-0472">Membrane</keyword>
<evidence type="ECO:0000313" key="2">
    <source>
        <dbReference type="EMBL" id="KAH3830878.1"/>
    </source>
</evidence>
<evidence type="ECO:0000313" key="3">
    <source>
        <dbReference type="Proteomes" id="UP000828390"/>
    </source>
</evidence>
<organism evidence="2 3">
    <name type="scientific">Dreissena polymorpha</name>
    <name type="common">Zebra mussel</name>
    <name type="synonym">Mytilus polymorpha</name>
    <dbReference type="NCBI Taxonomy" id="45954"/>
    <lineage>
        <taxon>Eukaryota</taxon>
        <taxon>Metazoa</taxon>
        <taxon>Spiralia</taxon>
        <taxon>Lophotrochozoa</taxon>
        <taxon>Mollusca</taxon>
        <taxon>Bivalvia</taxon>
        <taxon>Autobranchia</taxon>
        <taxon>Heteroconchia</taxon>
        <taxon>Euheterodonta</taxon>
        <taxon>Imparidentia</taxon>
        <taxon>Neoheterodontei</taxon>
        <taxon>Myida</taxon>
        <taxon>Dreissenoidea</taxon>
        <taxon>Dreissenidae</taxon>
        <taxon>Dreissena</taxon>
    </lineage>
</organism>
<keyword evidence="3" id="KW-1185">Reference proteome</keyword>
<dbReference type="AlphaFoldDB" id="A0A9D4HBE3"/>
<feature type="transmembrane region" description="Helical" evidence="1">
    <location>
        <begin position="81"/>
        <end position="105"/>
    </location>
</feature>
<proteinExistence type="predicted"/>
<reference evidence="2" key="1">
    <citation type="journal article" date="2019" name="bioRxiv">
        <title>The Genome of the Zebra Mussel, Dreissena polymorpha: A Resource for Invasive Species Research.</title>
        <authorList>
            <person name="McCartney M.A."/>
            <person name="Auch B."/>
            <person name="Kono T."/>
            <person name="Mallez S."/>
            <person name="Zhang Y."/>
            <person name="Obille A."/>
            <person name="Becker A."/>
            <person name="Abrahante J.E."/>
            <person name="Garbe J."/>
            <person name="Badalamenti J.P."/>
            <person name="Herman A."/>
            <person name="Mangelson H."/>
            <person name="Liachko I."/>
            <person name="Sullivan S."/>
            <person name="Sone E.D."/>
            <person name="Koren S."/>
            <person name="Silverstein K.A.T."/>
            <person name="Beckman K.B."/>
            <person name="Gohl D.M."/>
        </authorList>
    </citation>
    <scope>NUCLEOTIDE SEQUENCE</scope>
    <source>
        <strain evidence="2">Duluth1</strain>
        <tissue evidence="2">Whole animal</tissue>
    </source>
</reference>
<reference evidence="2" key="2">
    <citation type="submission" date="2020-11" db="EMBL/GenBank/DDBJ databases">
        <authorList>
            <person name="McCartney M.A."/>
            <person name="Auch B."/>
            <person name="Kono T."/>
            <person name="Mallez S."/>
            <person name="Becker A."/>
            <person name="Gohl D.M."/>
            <person name="Silverstein K.A.T."/>
            <person name="Koren S."/>
            <person name="Bechman K.B."/>
            <person name="Herman A."/>
            <person name="Abrahante J.E."/>
            <person name="Garbe J."/>
        </authorList>
    </citation>
    <scope>NUCLEOTIDE SEQUENCE</scope>
    <source>
        <strain evidence="2">Duluth1</strain>
        <tissue evidence="2">Whole animal</tissue>
    </source>
</reference>
<keyword evidence="1" id="KW-0812">Transmembrane</keyword>
<comment type="caution">
    <text evidence="2">The sequence shown here is derived from an EMBL/GenBank/DDBJ whole genome shotgun (WGS) entry which is preliminary data.</text>
</comment>
<gene>
    <name evidence="2" type="ORF">DPMN_104134</name>
</gene>
<name>A0A9D4HBE3_DREPO</name>